<comment type="caution">
    <text evidence="5">The sequence shown here is derived from an EMBL/GenBank/DDBJ whole genome shotgun (WGS) entry which is preliminary data.</text>
</comment>
<dbReference type="InterPro" id="IPR015422">
    <property type="entry name" value="PyrdxlP-dep_Trfase_small"/>
</dbReference>
<evidence type="ECO:0000256" key="3">
    <source>
        <dbReference type="ARBA" id="ARBA00022898"/>
    </source>
</evidence>
<dbReference type="Pfam" id="PF00155">
    <property type="entry name" value="Aminotran_1_2"/>
    <property type="match status" value="1"/>
</dbReference>
<proteinExistence type="predicted"/>
<dbReference type="PANTHER" id="PTHR13693">
    <property type="entry name" value="CLASS II AMINOTRANSFERASE/8-AMINO-7-OXONONANOATE SYNTHASE"/>
    <property type="match status" value="1"/>
</dbReference>
<protein>
    <submittedName>
        <fullName evidence="5">7-keto-8-aminopelargonate synthetase</fullName>
    </submittedName>
</protein>
<evidence type="ECO:0000313" key="5">
    <source>
        <dbReference type="EMBL" id="PJG51495.1"/>
    </source>
</evidence>
<organism evidence="5 6">
    <name type="scientific">Bradyrhizobium forestalis</name>
    <dbReference type="NCBI Taxonomy" id="1419263"/>
    <lineage>
        <taxon>Bacteria</taxon>
        <taxon>Pseudomonadati</taxon>
        <taxon>Pseudomonadota</taxon>
        <taxon>Alphaproteobacteria</taxon>
        <taxon>Hyphomicrobiales</taxon>
        <taxon>Nitrobacteraceae</taxon>
        <taxon>Bradyrhizobium</taxon>
    </lineage>
</organism>
<reference evidence="5 6" key="1">
    <citation type="submission" date="2017-11" db="EMBL/GenBank/DDBJ databases">
        <title>Bradyrhizobium forestalis sp. nov., an efficient nitrogen-fixing bacterium isolated from nodules of forest legume species in the Amazon.</title>
        <authorList>
            <person name="Costa E.M."/>
            <person name="Guimaraes A."/>
            <person name="Carvalho T.S."/>
            <person name="Rodrigues T.L."/>
            <person name="Ribeiro P.R.A."/>
            <person name="Lebbe L."/>
            <person name="Willems A."/>
            <person name="Moreira F.M.S."/>
        </authorList>
    </citation>
    <scope>NUCLEOTIDE SEQUENCE [LARGE SCALE GENOMIC DNA]</scope>
    <source>
        <strain evidence="5 6">INPA54B</strain>
    </source>
</reference>
<evidence type="ECO:0000256" key="2">
    <source>
        <dbReference type="ARBA" id="ARBA00022679"/>
    </source>
</evidence>
<gene>
    <name evidence="5" type="ORF">CVM73_30925</name>
</gene>
<dbReference type="InterPro" id="IPR015424">
    <property type="entry name" value="PyrdxlP-dep_Trfase"/>
</dbReference>
<evidence type="ECO:0000259" key="4">
    <source>
        <dbReference type="Pfam" id="PF00155"/>
    </source>
</evidence>
<dbReference type="Gene3D" id="3.90.1150.10">
    <property type="entry name" value="Aspartate Aminotransferase, domain 1"/>
    <property type="match status" value="1"/>
</dbReference>
<dbReference type="AlphaFoldDB" id="A0A2M8R0Z3"/>
<dbReference type="GO" id="GO:0009102">
    <property type="term" value="P:biotin biosynthetic process"/>
    <property type="evidence" value="ECO:0007669"/>
    <property type="project" value="TreeGrafter"/>
</dbReference>
<dbReference type="InterPro" id="IPR015421">
    <property type="entry name" value="PyrdxlP-dep_Trfase_major"/>
</dbReference>
<sequence length="434" mass="47050">MENGMGQQRAASDHGRPSEHFRNTAYMINKSRPYFDAAHSAGLMAVQGRSTIGRAFALGVGPLGGRPQVIDFVRCSYLGLDNHPTIVAAAIDAIEAHGSLHWSCARTRLNFDLLAELEAALSEMFSARVIAFSTVMLANLGAMPILASGLLTEGKKPLVVFDRIAHVSLAYHKPVVADETAVETIEHNDIDALERLCREQRVVAYVCDGVYSMGGTAPIKELRELQERYGLFLYIDDAHGISLFGRQGEGFARTQFPEMLGDRTIIAASLAKGFGASGGMLMLGTAEQEALFRRYAIPYAFSVAPNLAAVGAALASCKIHRSAELAERQMRLSQRIKVFDRRVETPEQGNSLPIRMVAVGSEAKAIALARELLDAGFYTSVIFFPTVAQGKSGIRVCITADHEVDDIERLCGCILEKVPEAMIEPDKAPAPVAQ</sequence>
<keyword evidence="6" id="KW-1185">Reference proteome</keyword>
<accession>A0A2M8R0Z3</accession>
<dbReference type="NCBIfam" id="NF005697">
    <property type="entry name" value="PRK07505.1"/>
    <property type="match status" value="1"/>
</dbReference>
<feature type="domain" description="Aminotransferase class I/classII large" evidence="4">
    <location>
        <begin position="76"/>
        <end position="412"/>
    </location>
</feature>
<comment type="cofactor">
    <cofactor evidence="1">
        <name>pyridoxal 5'-phosphate</name>
        <dbReference type="ChEBI" id="CHEBI:597326"/>
    </cofactor>
</comment>
<dbReference type="Proteomes" id="UP000231194">
    <property type="component" value="Unassembled WGS sequence"/>
</dbReference>
<keyword evidence="3" id="KW-0663">Pyridoxal phosphate</keyword>
<dbReference type="OrthoDB" id="9807157at2"/>
<dbReference type="GO" id="GO:0030170">
    <property type="term" value="F:pyridoxal phosphate binding"/>
    <property type="evidence" value="ECO:0007669"/>
    <property type="project" value="InterPro"/>
</dbReference>
<dbReference type="SUPFAM" id="SSF53383">
    <property type="entry name" value="PLP-dependent transferases"/>
    <property type="match status" value="1"/>
</dbReference>
<dbReference type="Gene3D" id="3.40.640.10">
    <property type="entry name" value="Type I PLP-dependent aspartate aminotransferase-like (Major domain)"/>
    <property type="match status" value="1"/>
</dbReference>
<name>A0A2M8R0Z3_9BRAD</name>
<dbReference type="PANTHER" id="PTHR13693:SF100">
    <property type="entry name" value="8-AMINO-7-OXONONANOATE SYNTHASE"/>
    <property type="match status" value="1"/>
</dbReference>
<dbReference type="EMBL" id="PGVG01000036">
    <property type="protein sequence ID" value="PJG51495.1"/>
    <property type="molecule type" value="Genomic_DNA"/>
</dbReference>
<keyword evidence="2" id="KW-0808">Transferase</keyword>
<dbReference type="InterPro" id="IPR004839">
    <property type="entry name" value="Aminotransferase_I/II_large"/>
</dbReference>
<evidence type="ECO:0000313" key="6">
    <source>
        <dbReference type="Proteomes" id="UP000231194"/>
    </source>
</evidence>
<dbReference type="GO" id="GO:0008710">
    <property type="term" value="F:8-amino-7-oxononanoate synthase activity"/>
    <property type="evidence" value="ECO:0007669"/>
    <property type="project" value="TreeGrafter"/>
</dbReference>
<evidence type="ECO:0000256" key="1">
    <source>
        <dbReference type="ARBA" id="ARBA00001933"/>
    </source>
</evidence>
<dbReference type="InterPro" id="IPR050087">
    <property type="entry name" value="AON_synthase_class-II"/>
</dbReference>